<dbReference type="GO" id="GO:0007420">
    <property type="term" value="P:brain development"/>
    <property type="evidence" value="ECO:0007669"/>
    <property type="project" value="InterPro"/>
</dbReference>
<dbReference type="InterPro" id="IPR022271">
    <property type="entry name" value="Lipocalin_ApoD"/>
</dbReference>
<dbReference type="GO" id="GO:0005737">
    <property type="term" value="C:cytoplasm"/>
    <property type="evidence" value="ECO:0007669"/>
    <property type="project" value="TreeGrafter"/>
</dbReference>
<dbReference type="PIRSF" id="PIRSF036893">
    <property type="entry name" value="Lipocalin_ApoD"/>
    <property type="match status" value="1"/>
</dbReference>
<dbReference type="InterPro" id="IPR000566">
    <property type="entry name" value="Lipocln_cytosolic_FA-bd_dom"/>
</dbReference>
<evidence type="ECO:0000313" key="6">
    <source>
        <dbReference type="Proteomes" id="UP000515135"/>
    </source>
</evidence>
<dbReference type="SUPFAM" id="SSF50814">
    <property type="entry name" value="Lipocalins"/>
    <property type="match status" value="1"/>
</dbReference>
<dbReference type="GO" id="GO:0042246">
    <property type="term" value="P:tissue regeneration"/>
    <property type="evidence" value="ECO:0007669"/>
    <property type="project" value="InterPro"/>
</dbReference>
<dbReference type="InterPro" id="IPR012674">
    <property type="entry name" value="Calycin"/>
</dbReference>
<dbReference type="AlphaFoldDB" id="A0A6P4Y571"/>
<evidence type="ECO:0000256" key="1">
    <source>
        <dbReference type="ARBA" id="ARBA00006889"/>
    </source>
</evidence>
<feature type="domain" description="Lipocalin/cytosolic fatty-acid binding" evidence="5">
    <location>
        <begin position="38"/>
        <end position="186"/>
    </location>
</feature>
<evidence type="ECO:0000256" key="4">
    <source>
        <dbReference type="PIRNR" id="PIRNR036893"/>
    </source>
</evidence>
<keyword evidence="3" id="KW-0873">Pyrrolidone carboxylic acid</keyword>
<accession>A0A6P4Y571</accession>
<keyword evidence="4" id="KW-0732">Signal</keyword>
<dbReference type="GO" id="GO:0006869">
    <property type="term" value="P:lipid transport"/>
    <property type="evidence" value="ECO:0007669"/>
    <property type="project" value="InterPro"/>
</dbReference>
<reference evidence="7" key="1">
    <citation type="submission" date="2025-08" db="UniProtKB">
        <authorList>
            <consortium name="RefSeq"/>
        </authorList>
    </citation>
    <scope>IDENTIFICATION</scope>
    <source>
        <tissue evidence="7">Gonad</tissue>
    </source>
</reference>
<dbReference type="OrthoDB" id="565904at2759"/>
<dbReference type="Pfam" id="PF08212">
    <property type="entry name" value="Lipocalin_2"/>
    <property type="match status" value="1"/>
</dbReference>
<evidence type="ECO:0000256" key="2">
    <source>
        <dbReference type="ARBA" id="ARBA00019890"/>
    </source>
</evidence>
<dbReference type="KEGG" id="bbel:109461817"/>
<sequence length="195" mass="21912">MLLTVLVATVLALSVPAVQGQVYGWGGCPDVSVAQNFDVDSWLGTWIEIARFPSSVEEDVDCGTDTYTRLQDGRIKLQYNGIRDGKAIDHVDPLYADPNTEEPAKLSVPYFGLSFLPEMPYWILEIDHDPDTGYFVGFTCMDAWVGNMQILWIFSKEREMDEERLNGILGRLEDHGIDTSKLEYVIQDDTCPALP</sequence>
<dbReference type="RefSeq" id="XP_019613837.1">
    <property type="nucleotide sequence ID" value="XM_019758278.1"/>
</dbReference>
<comment type="similarity">
    <text evidence="1 4">Belongs to the calycin superfamily. Lipocalin family.</text>
</comment>
<feature type="chain" id="PRO_5028556767" description="Apolipoprotein D" evidence="4">
    <location>
        <begin position="21"/>
        <end position="195"/>
    </location>
</feature>
<dbReference type="Proteomes" id="UP000515135">
    <property type="component" value="Unplaced"/>
</dbReference>
<feature type="signal peptide" evidence="4">
    <location>
        <begin position="1"/>
        <end position="20"/>
    </location>
</feature>
<proteinExistence type="inferred from homology"/>
<name>A0A6P4Y571_BRABE</name>
<dbReference type="InterPro" id="IPR002969">
    <property type="entry name" value="ApolipopD"/>
</dbReference>
<organism evidence="6 7">
    <name type="scientific">Branchiostoma belcheri</name>
    <name type="common">Amphioxus</name>
    <dbReference type="NCBI Taxonomy" id="7741"/>
    <lineage>
        <taxon>Eukaryota</taxon>
        <taxon>Metazoa</taxon>
        <taxon>Chordata</taxon>
        <taxon>Cephalochordata</taxon>
        <taxon>Leptocardii</taxon>
        <taxon>Amphioxiformes</taxon>
        <taxon>Branchiostomatidae</taxon>
        <taxon>Branchiostoma</taxon>
    </lineage>
</organism>
<dbReference type="Gene3D" id="2.40.128.20">
    <property type="match status" value="1"/>
</dbReference>
<keyword evidence="6" id="KW-1185">Reference proteome</keyword>
<evidence type="ECO:0000256" key="3">
    <source>
        <dbReference type="ARBA" id="ARBA00023283"/>
    </source>
</evidence>
<evidence type="ECO:0000313" key="7">
    <source>
        <dbReference type="RefSeq" id="XP_019613837.1"/>
    </source>
</evidence>
<gene>
    <name evidence="7" type="primary">LOC109461817</name>
</gene>
<dbReference type="GO" id="GO:0000302">
    <property type="term" value="P:response to reactive oxygen species"/>
    <property type="evidence" value="ECO:0007669"/>
    <property type="project" value="TreeGrafter"/>
</dbReference>
<dbReference type="PANTHER" id="PTHR10612:SF62">
    <property type="entry name" value="LIPOCALIN_CYTOSOLIC FATTY-ACID BINDING DOMAIN-CONTAINING PROTEIN"/>
    <property type="match status" value="1"/>
</dbReference>
<dbReference type="PRINTS" id="PR01219">
    <property type="entry name" value="APOLIPOPROTD"/>
</dbReference>
<dbReference type="GO" id="GO:0006629">
    <property type="term" value="P:lipid metabolic process"/>
    <property type="evidence" value="ECO:0007669"/>
    <property type="project" value="TreeGrafter"/>
</dbReference>
<dbReference type="GO" id="GO:0008289">
    <property type="term" value="F:lipid binding"/>
    <property type="evidence" value="ECO:0007669"/>
    <property type="project" value="InterPro"/>
</dbReference>
<dbReference type="PANTHER" id="PTHR10612">
    <property type="entry name" value="APOLIPOPROTEIN D"/>
    <property type="match status" value="1"/>
</dbReference>
<dbReference type="GeneID" id="109461817"/>
<evidence type="ECO:0000259" key="5">
    <source>
        <dbReference type="Pfam" id="PF08212"/>
    </source>
</evidence>
<protein>
    <recommendedName>
        <fullName evidence="2">Apolipoprotein D</fullName>
    </recommendedName>
</protein>